<evidence type="ECO:0000256" key="1">
    <source>
        <dbReference type="ARBA" id="ARBA00004863"/>
    </source>
</evidence>
<keyword evidence="3 4" id="KW-0456">Lyase</keyword>
<dbReference type="HAMAP" id="MF_00996">
    <property type="entry name" value="MqnD"/>
    <property type="match status" value="1"/>
</dbReference>
<dbReference type="EMBL" id="AP021874">
    <property type="protein sequence ID" value="BBO66569.1"/>
    <property type="molecule type" value="Genomic_DNA"/>
</dbReference>
<dbReference type="PANTHER" id="PTHR37167:SF1">
    <property type="entry name" value="1,4-DIHYDROXY-6-NAPHTOATE SYNTHASE"/>
    <property type="match status" value="1"/>
</dbReference>
<comment type="pathway">
    <text evidence="1 4">Quinol/quinone metabolism; menaquinone biosynthesis.</text>
</comment>
<evidence type="ECO:0000256" key="2">
    <source>
        <dbReference type="ARBA" id="ARBA00022428"/>
    </source>
</evidence>
<proteinExistence type="inferred from homology"/>
<accession>A0A5K7YFM8</accession>
<sequence>MADELRLGYSPCPNDTFMFNAIAGGDVGVAGYRMTPVLHDVETLNEMARRDTLEVTKLSFYAWLKVKERYRLLDSGAAMGFGCGPVLIAKKNVSRSDIHRCRVVLPGQWTTAHLLFRLWAPDARQRMFTTYDRIFETVASGQADCGVVIHESRFTFQSAGFSLVADLGNWWQERTGLPIPLGGIAARKNLGEPLIAEVDAAVAKSIQRAMDHPAKALPYIRQHAREMDEGVLQAHIRTFVNDFSLRLPAQGHRAVETLESMARDAGAI</sequence>
<feature type="binding site" evidence="4">
    <location>
        <begin position="111"/>
        <end position="112"/>
    </location>
    <ligand>
        <name>substrate</name>
    </ligand>
</feature>
<keyword evidence="2 4" id="KW-0474">Menaquinone biosynthesis</keyword>
<dbReference type="AlphaFoldDB" id="A0A5K7YFM8"/>
<dbReference type="GO" id="GO:0016830">
    <property type="term" value="F:carbon-carbon lyase activity"/>
    <property type="evidence" value="ECO:0007669"/>
    <property type="project" value="UniProtKB-UniRule"/>
</dbReference>
<dbReference type="Gene3D" id="3.40.190.10">
    <property type="entry name" value="Periplasmic binding protein-like II"/>
    <property type="match status" value="2"/>
</dbReference>
<evidence type="ECO:0000313" key="6">
    <source>
        <dbReference type="Proteomes" id="UP000427906"/>
    </source>
</evidence>
<protein>
    <recommendedName>
        <fullName evidence="4">1,4-dihydroxy-6-naphtoate synthase</fullName>
        <ecNumber evidence="4">4.1.99.29</ecNumber>
    </recommendedName>
    <alternativeName>
        <fullName evidence="4">Menaquinone biosynthetic enzyme MqnD</fullName>
    </alternativeName>
</protein>
<dbReference type="Proteomes" id="UP000427906">
    <property type="component" value="Chromosome"/>
</dbReference>
<comment type="catalytic activity">
    <reaction evidence="4">
        <text>cyclic dehypoxanthinylfutalosinate = 1,4-dihydroxy-6-naphthoate + dihydroxyacetone</text>
        <dbReference type="Rhea" id="RHEA:33087"/>
        <dbReference type="ChEBI" id="CHEBI:16016"/>
        <dbReference type="ChEBI" id="CHEBI:64254"/>
        <dbReference type="ChEBI" id="CHEBI:64270"/>
        <dbReference type="EC" id="4.1.99.29"/>
    </reaction>
</comment>
<name>A0A5K7YFM8_9BACT</name>
<comment type="function">
    <text evidence="4">Catalyzes the conversion of cyclic dehypoxanthine futalosine (cyclic DHFL) into 1,4-dihydroxy-6-naphthoate, a step in the biosynthesis of menaquinone (MK, vitamin K2).</text>
</comment>
<dbReference type="CDD" id="cd13635">
    <property type="entry name" value="PBP2_Ttha1568_Mqnd"/>
    <property type="match status" value="1"/>
</dbReference>
<comment type="similarity">
    <text evidence="4">Belongs to the MqnA/MqnD family. MqnD subfamily.</text>
</comment>
<reference evidence="5 6" key="1">
    <citation type="submission" date="2019-11" db="EMBL/GenBank/DDBJ databases">
        <title>Comparative genomics of hydrocarbon-degrading Desulfosarcina strains.</title>
        <authorList>
            <person name="Watanabe M."/>
            <person name="Kojima H."/>
            <person name="Fukui M."/>
        </authorList>
    </citation>
    <scope>NUCLEOTIDE SEQUENCE [LARGE SCALE GENOMIC DNA]</scope>
    <source>
        <strain evidence="5 6">PL12</strain>
    </source>
</reference>
<evidence type="ECO:0000313" key="5">
    <source>
        <dbReference type="EMBL" id="BBO66569.1"/>
    </source>
</evidence>
<dbReference type="PANTHER" id="PTHR37167">
    <property type="entry name" value="1,4-DIHYDROXY-6-NAPHTOATE SYNTHASE"/>
    <property type="match status" value="1"/>
</dbReference>
<gene>
    <name evidence="4 5" type="primary">mqnD</name>
    <name evidence="5" type="ORF">DSCA_04990</name>
</gene>
<dbReference type="UniPathway" id="UPA00079"/>
<feature type="active site" description="Proton acceptor" evidence="4">
    <location>
        <position position="150"/>
    </location>
</feature>
<feature type="binding site" evidence="4">
    <location>
        <begin position="57"/>
        <end position="59"/>
    </location>
    <ligand>
        <name>substrate</name>
    </ligand>
</feature>
<keyword evidence="6" id="KW-1185">Reference proteome</keyword>
<evidence type="ECO:0000256" key="3">
    <source>
        <dbReference type="ARBA" id="ARBA00023239"/>
    </source>
</evidence>
<dbReference type="GO" id="GO:0009234">
    <property type="term" value="P:menaquinone biosynthetic process"/>
    <property type="evidence" value="ECO:0007669"/>
    <property type="project" value="UniProtKB-UniRule"/>
</dbReference>
<dbReference type="InterPro" id="IPR030869">
    <property type="entry name" value="MqnD"/>
</dbReference>
<dbReference type="InterPro" id="IPR003773">
    <property type="entry name" value="Menaquinone_biosynth"/>
</dbReference>
<dbReference type="KEGG" id="dalk:DSCA_04990"/>
<dbReference type="RefSeq" id="WP_197904720.1">
    <property type="nucleotide sequence ID" value="NZ_AP021874.1"/>
</dbReference>
<dbReference type="EC" id="4.1.99.29" evidence="4"/>
<evidence type="ECO:0000256" key="4">
    <source>
        <dbReference type="HAMAP-Rule" id="MF_00996"/>
    </source>
</evidence>
<dbReference type="Pfam" id="PF02621">
    <property type="entry name" value="VitK2_biosynth"/>
    <property type="match status" value="1"/>
</dbReference>
<organism evidence="5 6">
    <name type="scientific">Desulfosarcina alkanivorans</name>
    <dbReference type="NCBI Taxonomy" id="571177"/>
    <lineage>
        <taxon>Bacteria</taxon>
        <taxon>Pseudomonadati</taxon>
        <taxon>Thermodesulfobacteriota</taxon>
        <taxon>Desulfobacteria</taxon>
        <taxon>Desulfobacterales</taxon>
        <taxon>Desulfosarcinaceae</taxon>
        <taxon>Desulfosarcina</taxon>
    </lineage>
</organism>
<dbReference type="SUPFAM" id="SSF53850">
    <property type="entry name" value="Periplasmic binding protein-like II"/>
    <property type="match status" value="1"/>
</dbReference>